<dbReference type="Gene3D" id="3.30.1360.60">
    <property type="entry name" value="Glucose permease domain IIB"/>
    <property type="match status" value="1"/>
</dbReference>
<feature type="domain" description="PTS EIIB type-1" evidence="8">
    <location>
        <begin position="4"/>
        <end position="86"/>
    </location>
</feature>
<evidence type="ECO:0000256" key="1">
    <source>
        <dbReference type="ARBA" id="ARBA00022448"/>
    </source>
</evidence>
<keyword evidence="7" id="KW-1133">Transmembrane helix</keyword>
<evidence type="ECO:0000256" key="5">
    <source>
        <dbReference type="ARBA" id="ARBA00022777"/>
    </source>
</evidence>
<reference evidence="9 10" key="1">
    <citation type="submission" date="2024-03" db="EMBL/GenBank/DDBJ databases">
        <title>Human intestinal bacterial collection.</title>
        <authorList>
            <person name="Pauvert C."/>
            <person name="Hitch T.C.A."/>
            <person name="Clavel T."/>
        </authorList>
    </citation>
    <scope>NUCLEOTIDE SEQUENCE [LARGE SCALE GENOMIC DNA]</scope>
    <source>
        <strain evidence="9 10">CLA-SR-H021</strain>
    </source>
</reference>
<dbReference type="InterPro" id="IPR036878">
    <property type="entry name" value="Glu_permease_IIB"/>
</dbReference>
<keyword evidence="7" id="KW-0812">Transmembrane</keyword>
<keyword evidence="2" id="KW-0762">Sugar transport</keyword>
<sequence>MNYQKIAGEIIRLTGGKENIVTVQNCMTRLRLTLKDESLADEVGLKGLEDTKGFIKAGGQYQIIVGKEVSNLCAEVKTQVDYHESIDVAAATVNRKMKWYERVMDVLSGSVILLIGFKITLIQLSSLLSKIL</sequence>
<keyword evidence="1" id="KW-0813">Transport</keyword>
<evidence type="ECO:0000256" key="4">
    <source>
        <dbReference type="ARBA" id="ARBA00022683"/>
    </source>
</evidence>
<dbReference type="InterPro" id="IPR050558">
    <property type="entry name" value="PTS_Sugar-Specific_Components"/>
</dbReference>
<organism evidence="9 10">
    <name type="scientific">Enterocloster hominis</name>
    <name type="common">ex Hitch et al. 2024</name>
    <dbReference type="NCBI Taxonomy" id="1917870"/>
    <lineage>
        <taxon>Bacteria</taxon>
        <taxon>Bacillati</taxon>
        <taxon>Bacillota</taxon>
        <taxon>Clostridia</taxon>
        <taxon>Lachnospirales</taxon>
        <taxon>Lachnospiraceae</taxon>
        <taxon>Enterocloster</taxon>
    </lineage>
</organism>
<evidence type="ECO:0000256" key="2">
    <source>
        <dbReference type="ARBA" id="ARBA00022597"/>
    </source>
</evidence>
<accession>A0ABV1DBZ5</accession>
<keyword evidence="10" id="KW-1185">Reference proteome</keyword>
<keyword evidence="7" id="KW-0472">Membrane</keyword>
<dbReference type="InterPro" id="IPR001996">
    <property type="entry name" value="PTS_IIB_1"/>
</dbReference>
<gene>
    <name evidence="9" type="ORF">WMQ36_17020</name>
</gene>
<dbReference type="SUPFAM" id="SSF55604">
    <property type="entry name" value="Glucose permease domain IIB"/>
    <property type="match status" value="1"/>
</dbReference>
<evidence type="ECO:0000256" key="3">
    <source>
        <dbReference type="ARBA" id="ARBA00022679"/>
    </source>
</evidence>
<evidence type="ECO:0000259" key="8">
    <source>
        <dbReference type="PROSITE" id="PS51098"/>
    </source>
</evidence>
<feature type="transmembrane region" description="Helical" evidence="7">
    <location>
        <begin position="106"/>
        <end position="128"/>
    </location>
</feature>
<proteinExistence type="predicted"/>
<dbReference type="RefSeq" id="WP_008719549.1">
    <property type="nucleotide sequence ID" value="NZ_JBBMFM010000070.1"/>
</dbReference>
<comment type="caution">
    <text evidence="9">The sequence shown here is derived from an EMBL/GenBank/DDBJ whole genome shotgun (WGS) entry which is preliminary data.</text>
</comment>
<dbReference type="PROSITE" id="PS01035">
    <property type="entry name" value="PTS_EIIB_TYPE_1_CYS"/>
    <property type="match status" value="1"/>
</dbReference>
<evidence type="ECO:0000256" key="7">
    <source>
        <dbReference type="SAM" id="Phobius"/>
    </source>
</evidence>
<keyword evidence="3" id="KW-0808">Transferase</keyword>
<dbReference type="CDD" id="cd00212">
    <property type="entry name" value="PTS_IIB_glc"/>
    <property type="match status" value="1"/>
</dbReference>
<feature type="active site" description="Phosphocysteine intermediate; for EIIB activity" evidence="6">
    <location>
        <position position="26"/>
    </location>
</feature>
<dbReference type="InterPro" id="IPR018113">
    <property type="entry name" value="PTrfase_EIIB_Cys"/>
</dbReference>
<evidence type="ECO:0000256" key="6">
    <source>
        <dbReference type="PROSITE-ProRule" id="PRU00421"/>
    </source>
</evidence>
<dbReference type="EMBL" id="JBBMFM010000070">
    <property type="protein sequence ID" value="MEQ2426674.1"/>
    <property type="molecule type" value="Genomic_DNA"/>
</dbReference>
<name>A0ABV1DBZ5_9FIRM</name>
<protein>
    <submittedName>
        <fullName evidence="9">PTS glucose/sucrose transporter subunit IIB</fullName>
    </submittedName>
</protein>
<dbReference type="PANTHER" id="PTHR30175">
    <property type="entry name" value="PHOSPHOTRANSFERASE SYSTEM TRANSPORT PROTEIN"/>
    <property type="match status" value="1"/>
</dbReference>
<keyword evidence="5" id="KW-0418">Kinase</keyword>
<dbReference type="PROSITE" id="PS51098">
    <property type="entry name" value="PTS_EIIB_TYPE_1"/>
    <property type="match status" value="1"/>
</dbReference>
<dbReference type="PANTHER" id="PTHR30175:SF1">
    <property type="entry name" value="PTS SYSTEM ARBUTIN-, CELLOBIOSE-, AND SALICIN-SPECIFIC EIIBC COMPONENT-RELATED"/>
    <property type="match status" value="1"/>
</dbReference>
<evidence type="ECO:0000313" key="9">
    <source>
        <dbReference type="EMBL" id="MEQ2426674.1"/>
    </source>
</evidence>
<evidence type="ECO:0000313" key="10">
    <source>
        <dbReference type="Proteomes" id="UP001454086"/>
    </source>
</evidence>
<dbReference type="Proteomes" id="UP001454086">
    <property type="component" value="Unassembled WGS sequence"/>
</dbReference>
<dbReference type="Pfam" id="PF00367">
    <property type="entry name" value="PTS_EIIB"/>
    <property type="match status" value="1"/>
</dbReference>
<keyword evidence="4" id="KW-0598">Phosphotransferase system</keyword>